<dbReference type="EMBL" id="JARKIK010000105">
    <property type="protein sequence ID" value="KAK8721340.1"/>
    <property type="molecule type" value="Genomic_DNA"/>
</dbReference>
<keyword evidence="3" id="KW-0963">Cytoplasm</keyword>
<dbReference type="GO" id="GO:0008017">
    <property type="term" value="F:microtubule binding"/>
    <property type="evidence" value="ECO:0007669"/>
    <property type="project" value="TreeGrafter"/>
</dbReference>
<keyword evidence="4" id="KW-0677">Repeat</keyword>
<keyword evidence="10" id="KW-1185">Reference proteome</keyword>
<evidence type="ECO:0000313" key="10">
    <source>
        <dbReference type="Proteomes" id="UP001445076"/>
    </source>
</evidence>
<comment type="subcellular location">
    <subcellularLocation>
        <location evidence="1">Cytoplasm</location>
        <location evidence="1">Cytoskeleton</location>
    </subcellularLocation>
</comment>
<dbReference type="Gene3D" id="1.25.40.10">
    <property type="entry name" value="Tetratricopeptide repeat domain"/>
    <property type="match status" value="1"/>
</dbReference>
<accession>A0AAW0VXR0</accession>
<keyword evidence="6" id="KW-0206">Cytoskeleton</keyword>
<evidence type="ECO:0000256" key="2">
    <source>
        <dbReference type="ARBA" id="ARBA00011375"/>
    </source>
</evidence>
<evidence type="ECO:0000256" key="3">
    <source>
        <dbReference type="ARBA" id="ARBA00022490"/>
    </source>
</evidence>
<dbReference type="Proteomes" id="UP001445076">
    <property type="component" value="Unassembled WGS sequence"/>
</dbReference>
<dbReference type="InterPro" id="IPR011990">
    <property type="entry name" value="TPR-like_helical_dom_sf"/>
</dbReference>
<evidence type="ECO:0000256" key="4">
    <source>
        <dbReference type="ARBA" id="ARBA00022737"/>
    </source>
</evidence>
<dbReference type="Pfam" id="PF21033">
    <property type="entry name" value="RMD1-3"/>
    <property type="match status" value="1"/>
</dbReference>
<dbReference type="GO" id="GO:0005876">
    <property type="term" value="C:spindle microtubule"/>
    <property type="evidence" value="ECO:0007669"/>
    <property type="project" value="TreeGrafter"/>
</dbReference>
<evidence type="ECO:0000256" key="1">
    <source>
        <dbReference type="ARBA" id="ARBA00004245"/>
    </source>
</evidence>
<evidence type="ECO:0000256" key="5">
    <source>
        <dbReference type="ARBA" id="ARBA00022803"/>
    </source>
</evidence>
<keyword evidence="5" id="KW-0802">TPR repeat</keyword>
<dbReference type="GO" id="GO:0005739">
    <property type="term" value="C:mitochondrion"/>
    <property type="evidence" value="ECO:0007669"/>
    <property type="project" value="TreeGrafter"/>
</dbReference>
<dbReference type="SUPFAM" id="SSF48452">
    <property type="entry name" value="TPR-like"/>
    <property type="match status" value="1"/>
</dbReference>
<evidence type="ECO:0000256" key="6">
    <source>
        <dbReference type="ARBA" id="ARBA00023212"/>
    </source>
</evidence>
<name>A0AAW0VXR0_CHEQU</name>
<dbReference type="GO" id="GO:0097431">
    <property type="term" value="C:mitotic spindle pole"/>
    <property type="evidence" value="ECO:0007669"/>
    <property type="project" value="TreeGrafter"/>
</dbReference>
<proteinExistence type="predicted"/>
<gene>
    <name evidence="9" type="ORF">OTU49_012830</name>
</gene>
<organism evidence="9 10">
    <name type="scientific">Cherax quadricarinatus</name>
    <name type="common">Australian red claw crayfish</name>
    <dbReference type="NCBI Taxonomy" id="27406"/>
    <lineage>
        <taxon>Eukaryota</taxon>
        <taxon>Metazoa</taxon>
        <taxon>Ecdysozoa</taxon>
        <taxon>Arthropoda</taxon>
        <taxon>Crustacea</taxon>
        <taxon>Multicrustacea</taxon>
        <taxon>Malacostraca</taxon>
        <taxon>Eumalacostraca</taxon>
        <taxon>Eucarida</taxon>
        <taxon>Decapoda</taxon>
        <taxon>Pleocyemata</taxon>
        <taxon>Astacidea</taxon>
        <taxon>Parastacoidea</taxon>
        <taxon>Parastacidae</taxon>
        <taxon>Cherax</taxon>
    </lineage>
</organism>
<comment type="subunit">
    <text evidence="2">Interacts with microtubules.</text>
</comment>
<evidence type="ECO:0000256" key="8">
    <source>
        <dbReference type="ARBA" id="ARBA00041958"/>
    </source>
</evidence>
<evidence type="ECO:0000256" key="7">
    <source>
        <dbReference type="ARBA" id="ARBA00039966"/>
    </source>
</evidence>
<dbReference type="PANTHER" id="PTHR16056:SF16">
    <property type="entry name" value="REGULATOR OF MICROTUBULE DYNAMICS PROTEIN 1"/>
    <property type="match status" value="1"/>
</dbReference>
<dbReference type="PANTHER" id="PTHR16056">
    <property type="entry name" value="REGULATOR OF MICROTUBULE DYNAMICS PROTEIN"/>
    <property type="match status" value="1"/>
</dbReference>
<reference evidence="9 10" key="1">
    <citation type="journal article" date="2024" name="BMC Genomics">
        <title>Genome assembly of redclaw crayfish (Cherax quadricarinatus) provides insights into its immune adaptation and hypoxia tolerance.</title>
        <authorList>
            <person name="Liu Z."/>
            <person name="Zheng J."/>
            <person name="Li H."/>
            <person name="Fang K."/>
            <person name="Wang S."/>
            <person name="He J."/>
            <person name="Zhou D."/>
            <person name="Weng S."/>
            <person name="Chi M."/>
            <person name="Gu Z."/>
            <person name="He J."/>
            <person name="Li F."/>
            <person name="Wang M."/>
        </authorList>
    </citation>
    <scope>NUCLEOTIDE SEQUENCE [LARGE SCALE GENOMIC DNA]</scope>
    <source>
        <strain evidence="9">ZL_2023a</strain>
    </source>
</reference>
<dbReference type="AlphaFoldDB" id="A0AAW0VXR0"/>
<protein>
    <recommendedName>
        <fullName evidence="7">Regulator of microtubule dynamics protein 1</fullName>
    </recommendedName>
    <alternativeName>
        <fullName evidence="8">Protein FAM82B</fullName>
    </alternativeName>
</protein>
<comment type="caution">
    <text evidence="9">The sequence shown here is derived from an EMBL/GenBank/DDBJ whole genome shotgun (WGS) entry which is preliminary data.</text>
</comment>
<sequence length="217" mass="24732">MLSDGTGDEQRQAFNLLKCEELKYTKNAEFLWRLAKSTKNMAAIEEKLGNEKVKESLIFDAYRHAAQALDLDKNNAEIHKWYAILAGARGEFLGITERVKSGNIFKKHIDHALELKPKDSTLHHLLGRFCFEVSQLSWLERRAATTLFGEVPSATYEEALLHFLAAEELRPSGWKENLLFIAKCHIQMNNYSAASNWLERASRVLVVTPEASSFSYI</sequence>
<evidence type="ECO:0000313" key="9">
    <source>
        <dbReference type="EMBL" id="KAK8721340.1"/>
    </source>
</evidence>
<dbReference type="InterPro" id="IPR049039">
    <property type="entry name" value="RMD1-3_a_helical_rpt"/>
</dbReference>